<evidence type="ECO:0000256" key="1">
    <source>
        <dbReference type="ARBA" id="ARBA00023125"/>
    </source>
</evidence>
<accession>W0FKL8</accession>
<dbReference type="InterPro" id="IPR009057">
    <property type="entry name" value="Homeodomain-like_sf"/>
</dbReference>
<dbReference type="InterPro" id="IPR039532">
    <property type="entry name" value="TetR_C_Firmicutes"/>
</dbReference>
<dbReference type="Pfam" id="PF14278">
    <property type="entry name" value="TetR_C_8"/>
    <property type="match status" value="1"/>
</dbReference>
<dbReference type="Gene3D" id="1.10.357.10">
    <property type="entry name" value="Tetracycline Repressor, domain 2"/>
    <property type="match status" value="1"/>
</dbReference>
<dbReference type="SUPFAM" id="SSF46689">
    <property type="entry name" value="Homeodomain-like"/>
    <property type="match status" value="1"/>
</dbReference>
<dbReference type="PANTHER" id="PTHR43479:SF23">
    <property type="entry name" value="HTH TETR-TYPE DOMAIN-CONTAINING PROTEIN"/>
    <property type="match status" value="1"/>
</dbReference>
<dbReference type="AlphaFoldDB" id="W0FKL8"/>
<protein>
    <submittedName>
        <fullName evidence="4">Transcriptional regulator, TetR family</fullName>
    </submittedName>
</protein>
<evidence type="ECO:0000256" key="2">
    <source>
        <dbReference type="PROSITE-ProRule" id="PRU00335"/>
    </source>
</evidence>
<sequence length="192" mass="21779">MKTDPRTRYTKSLIQNTFIALLHDKQASRITVSEICAKAEINRGTFYRYYLDVFDLMDQMMEESLKQIDEMINSKSGESFEHTFSNALQVIRDDPKLFYMSVSGSVHPEGDHSFLEKLFQRCYEGFGKNMISSSPDENARLLSFVSGGSAAMIACWLRTGSKESPEEMAALISEYCGHIVRAENKKALSKKS</sequence>
<feature type="domain" description="HTH tetR-type" evidence="3">
    <location>
        <begin position="8"/>
        <end position="68"/>
    </location>
</feature>
<feature type="DNA-binding region" description="H-T-H motif" evidence="2">
    <location>
        <begin position="31"/>
        <end position="50"/>
    </location>
</feature>
<name>W0FKL8_9BACT</name>
<dbReference type="EMBL" id="KC246781">
    <property type="protein sequence ID" value="AHF23999.1"/>
    <property type="molecule type" value="Genomic_DNA"/>
</dbReference>
<dbReference type="PROSITE" id="PS50977">
    <property type="entry name" value="HTH_TETR_2"/>
    <property type="match status" value="1"/>
</dbReference>
<reference evidence="4" key="1">
    <citation type="journal article" date="2013" name="PLoS ONE">
        <title>Metagenomic insights into the carbohydrate-active enzymes carried by the microorganisms adhering to solid digesta in the rumen of cows.</title>
        <authorList>
            <person name="Wang L."/>
            <person name="Hatem A."/>
            <person name="Catalyurek U.V."/>
            <person name="Morrison M."/>
            <person name="Yu Z."/>
        </authorList>
    </citation>
    <scope>NUCLEOTIDE SEQUENCE</scope>
</reference>
<evidence type="ECO:0000313" key="4">
    <source>
        <dbReference type="EMBL" id="AHF23999.1"/>
    </source>
</evidence>
<dbReference type="PANTHER" id="PTHR43479">
    <property type="entry name" value="ACREF/ENVCD OPERON REPRESSOR-RELATED"/>
    <property type="match status" value="1"/>
</dbReference>
<proteinExistence type="predicted"/>
<evidence type="ECO:0000259" key="3">
    <source>
        <dbReference type="PROSITE" id="PS50977"/>
    </source>
</evidence>
<dbReference type="GO" id="GO:0003677">
    <property type="term" value="F:DNA binding"/>
    <property type="evidence" value="ECO:0007669"/>
    <property type="project" value="UniProtKB-UniRule"/>
</dbReference>
<dbReference type="InterPro" id="IPR001647">
    <property type="entry name" value="HTH_TetR"/>
</dbReference>
<organism evidence="4">
    <name type="scientific">uncultured bacterium Contig16</name>
    <dbReference type="NCBI Taxonomy" id="1393468"/>
    <lineage>
        <taxon>Bacteria</taxon>
        <taxon>environmental samples</taxon>
    </lineage>
</organism>
<keyword evidence="1 2" id="KW-0238">DNA-binding</keyword>
<dbReference type="InterPro" id="IPR050624">
    <property type="entry name" value="HTH-type_Tx_Regulator"/>
</dbReference>